<dbReference type="AlphaFoldDB" id="A0A9P3USK6"/>
<keyword evidence="3" id="KW-0560">Oxidoreductase</keyword>
<accession>A0A9P3USK6</accession>
<dbReference type="InterPro" id="IPR036188">
    <property type="entry name" value="FAD/NAD-bd_sf"/>
</dbReference>
<evidence type="ECO:0000256" key="2">
    <source>
        <dbReference type="ARBA" id="ARBA00022827"/>
    </source>
</evidence>
<dbReference type="GO" id="GO:0016491">
    <property type="term" value="F:oxidoreductase activity"/>
    <property type="evidence" value="ECO:0007669"/>
    <property type="project" value="UniProtKB-KW"/>
</dbReference>
<comment type="caution">
    <text evidence="5">The sequence shown here is derived from an EMBL/GenBank/DDBJ whole genome shotgun (WGS) entry which is preliminary data.</text>
</comment>
<reference evidence="5" key="1">
    <citation type="submission" date="2022-07" db="EMBL/GenBank/DDBJ databases">
        <title>The genome of Lyophyllum shimeji provides insight into the initial evolution of ectomycorrhizal fungal genome.</title>
        <authorList>
            <person name="Kobayashi Y."/>
            <person name="Shibata T."/>
            <person name="Hirakawa H."/>
            <person name="Shigenobu S."/>
            <person name="Nishiyama T."/>
            <person name="Yamada A."/>
            <person name="Hasebe M."/>
            <person name="Kawaguchi M."/>
        </authorList>
    </citation>
    <scope>NUCLEOTIDE SEQUENCE</scope>
    <source>
        <strain evidence="5">AT787</strain>
    </source>
</reference>
<gene>
    <name evidence="5" type="ORF">LshimejAT787_0905060</name>
</gene>
<dbReference type="PANTHER" id="PTHR46720">
    <property type="entry name" value="HYDROXYLASE, PUTATIVE (AFU_ORTHOLOGUE AFUA_3G01460)-RELATED"/>
    <property type="match status" value="1"/>
</dbReference>
<dbReference type="Proteomes" id="UP001063166">
    <property type="component" value="Unassembled WGS sequence"/>
</dbReference>
<sequence length="442" mass="48625">MPGAKFKVSVCGGGVGGLTFAVAMSRYANVEVEIFEAASEFSPIGAGIGIWPRVWKALTSIGLSSLASHASSQPSNDTVRTLVFRKSDWEEGCAFCEMFTTGTLLFFHRAHFHEELVKHLLPSCQIQYSKRLKTYNRLASGKIELLFDDASTTTCDLLVGADGIKSSVRRTYLHEQAQKASKAGHTDAADILLSAVDPVWTGTVAYRALVPVAKVEGYVPREHGIQYLGKDMAIIVYPIAKGSMLNVVAYQTNYSLAEMPFEGPWIQDADEDELRTALSGWEPEIRNILRHMTKPTKWAIHTVRPLPTFGSGGVVLLGDAAHAMAPHQGSGAGQAIEDACVLAELLGHPAASLDTLPDILRIYDALRRPFALDIARRSYQNGRYLSMNHEDFVLDGSEVEEEPKRLQKLGQALVENWKWAWTTSLDGVIQEGIRMLEHVSQK</sequence>
<dbReference type="SUPFAM" id="SSF51905">
    <property type="entry name" value="FAD/NAD(P)-binding domain"/>
    <property type="match status" value="1"/>
</dbReference>
<organism evidence="5 6">
    <name type="scientific">Lyophyllum shimeji</name>
    <name type="common">Hon-shimeji</name>
    <name type="synonym">Tricholoma shimeji</name>
    <dbReference type="NCBI Taxonomy" id="47721"/>
    <lineage>
        <taxon>Eukaryota</taxon>
        <taxon>Fungi</taxon>
        <taxon>Dikarya</taxon>
        <taxon>Basidiomycota</taxon>
        <taxon>Agaricomycotina</taxon>
        <taxon>Agaricomycetes</taxon>
        <taxon>Agaricomycetidae</taxon>
        <taxon>Agaricales</taxon>
        <taxon>Tricholomatineae</taxon>
        <taxon>Lyophyllaceae</taxon>
        <taxon>Lyophyllum</taxon>
    </lineage>
</organism>
<dbReference type="InterPro" id="IPR051104">
    <property type="entry name" value="FAD_monoxygenase"/>
</dbReference>
<dbReference type="Gene3D" id="3.50.50.60">
    <property type="entry name" value="FAD/NAD(P)-binding domain"/>
    <property type="match status" value="1"/>
</dbReference>
<evidence type="ECO:0000313" key="5">
    <source>
        <dbReference type="EMBL" id="GLB41291.1"/>
    </source>
</evidence>
<dbReference type="GO" id="GO:0071949">
    <property type="term" value="F:FAD binding"/>
    <property type="evidence" value="ECO:0007669"/>
    <property type="project" value="InterPro"/>
</dbReference>
<feature type="domain" description="FAD-binding" evidence="4">
    <location>
        <begin position="6"/>
        <end position="377"/>
    </location>
</feature>
<keyword evidence="1" id="KW-0285">Flavoprotein</keyword>
<evidence type="ECO:0000256" key="1">
    <source>
        <dbReference type="ARBA" id="ARBA00022630"/>
    </source>
</evidence>
<dbReference type="PRINTS" id="PR00420">
    <property type="entry name" value="RNGMNOXGNASE"/>
</dbReference>
<protein>
    <submittedName>
        <fullName evidence="5">FAD binding domain containing protein</fullName>
    </submittedName>
</protein>
<keyword evidence="6" id="KW-1185">Reference proteome</keyword>
<name>A0A9P3USK6_LYOSH</name>
<dbReference type="Pfam" id="PF01494">
    <property type="entry name" value="FAD_binding_3"/>
    <property type="match status" value="1"/>
</dbReference>
<dbReference type="EMBL" id="BRPK01000009">
    <property type="protein sequence ID" value="GLB41291.1"/>
    <property type="molecule type" value="Genomic_DNA"/>
</dbReference>
<dbReference type="GO" id="GO:0044550">
    <property type="term" value="P:secondary metabolite biosynthetic process"/>
    <property type="evidence" value="ECO:0007669"/>
    <property type="project" value="TreeGrafter"/>
</dbReference>
<keyword evidence="2" id="KW-0274">FAD</keyword>
<dbReference type="PANTHER" id="PTHR46720:SF3">
    <property type="entry name" value="FAD-BINDING DOMAIN-CONTAINING PROTEIN-RELATED"/>
    <property type="match status" value="1"/>
</dbReference>
<evidence type="ECO:0000313" key="6">
    <source>
        <dbReference type="Proteomes" id="UP001063166"/>
    </source>
</evidence>
<dbReference type="InterPro" id="IPR002938">
    <property type="entry name" value="FAD-bd"/>
</dbReference>
<evidence type="ECO:0000256" key="3">
    <source>
        <dbReference type="ARBA" id="ARBA00023002"/>
    </source>
</evidence>
<proteinExistence type="predicted"/>
<evidence type="ECO:0000259" key="4">
    <source>
        <dbReference type="Pfam" id="PF01494"/>
    </source>
</evidence>
<dbReference type="SUPFAM" id="SSF54373">
    <property type="entry name" value="FAD-linked reductases, C-terminal domain"/>
    <property type="match status" value="1"/>
</dbReference>
<dbReference type="OrthoDB" id="417877at2759"/>